<name>A0A141SD28_9FLOR</name>
<dbReference type="AlphaFoldDB" id="A0A141SD28"/>
<protein>
    <submittedName>
        <fullName evidence="4">Ribosomal protein L34</fullName>
    </submittedName>
</protein>
<keyword evidence="2 4" id="KW-0689">Ribosomal protein</keyword>
<comment type="similarity">
    <text evidence="1">Belongs to the bacterial ribosomal protein bL34 family.</text>
</comment>
<organism evidence="4">
    <name type="scientific">Sporolithon durum</name>
    <dbReference type="NCBI Taxonomy" id="48970"/>
    <lineage>
        <taxon>Eukaryota</taxon>
        <taxon>Rhodophyta</taxon>
        <taxon>Florideophyceae</taxon>
        <taxon>Corallinophycidae</taxon>
        <taxon>Sporolithales</taxon>
        <taxon>Sporolithaceae</taxon>
        <taxon>Sporolithon</taxon>
    </lineage>
</organism>
<evidence type="ECO:0000256" key="1">
    <source>
        <dbReference type="ARBA" id="ARBA00010111"/>
    </source>
</evidence>
<dbReference type="RefSeq" id="YP_009243954.1">
    <property type="nucleotide sequence ID" value="NC_029857.1"/>
</dbReference>
<dbReference type="InterPro" id="IPR000271">
    <property type="entry name" value="Ribosomal_bL34"/>
</dbReference>
<dbReference type="NCBIfam" id="TIGR01030">
    <property type="entry name" value="rpmH_bact"/>
    <property type="match status" value="1"/>
</dbReference>
<dbReference type="GeneID" id="27215654"/>
<dbReference type="GO" id="GO:0005840">
    <property type="term" value="C:ribosome"/>
    <property type="evidence" value="ECO:0007669"/>
    <property type="project" value="UniProtKB-KW"/>
</dbReference>
<sequence length="46" mass="5554">MTKQTLQGTNRKQIKKSGFRARIKTVSGRRILQLRRRKRRKMISIK</sequence>
<dbReference type="Pfam" id="PF00468">
    <property type="entry name" value="Ribosomal_L34"/>
    <property type="match status" value="1"/>
</dbReference>
<dbReference type="EMBL" id="KT266785">
    <property type="protein sequence ID" value="AMK96196.1"/>
    <property type="molecule type" value="Genomic_DNA"/>
</dbReference>
<dbReference type="Gene3D" id="1.10.287.3980">
    <property type="match status" value="1"/>
</dbReference>
<evidence type="ECO:0000313" key="4">
    <source>
        <dbReference type="EMBL" id="AMK96196.1"/>
    </source>
</evidence>
<dbReference type="GO" id="GO:0006412">
    <property type="term" value="P:translation"/>
    <property type="evidence" value="ECO:0007669"/>
    <property type="project" value="InterPro"/>
</dbReference>
<accession>A0A141SD28</accession>
<dbReference type="GO" id="GO:1990904">
    <property type="term" value="C:ribonucleoprotein complex"/>
    <property type="evidence" value="ECO:0007669"/>
    <property type="project" value="UniProtKB-KW"/>
</dbReference>
<evidence type="ECO:0000256" key="3">
    <source>
        <dbReference type="ARBA" id="ARBA00023274"/>
    </source>
</evidence>
<reference evidence="4" key="1">
    <citation type="submission" date="2015-07" db="EMBL/GenBank/DDBJ databases">
        <title>Reconstructing the complex evolutionary history of mobile plasmids in red algal genomes.</title>
        <authorList>
            <person name="Lee J."/>
            <person name="Kim K.M."/>
            <person name="Yang E.C."/>
            <person name="Miller K.A."/>
            <person name="Boo S.M."/>
            <person name="Bhattacharya D."/>
            <person name="Yoon H.S."/>
        </authorList>
    </citation>
    <scope>NUCLEOTIDE SEQUENCE</scope>
</reference>
<geneLocation type="plastid" evidence="4"/>
<keyword evidence="3" id="KW-0687">Ribonucleoprotein</keyword>
<keyword evidence="4" id="KW-0934">Plastid</keyword>
<proteinExistence type="inferred from homology"/>
<dbReference type="GO" id="GO:0003735">
    <property type="term" value="F:structural constituent of ribosome"/>
    <property type="evidence" value="ECO:0007669"/>
    <property type="project" value="InterPro"/>
</dbReference>
<dbReference type="HAMAP" id="MF_00391">
    <property type="entry name" value="Ribosomal_bL34"/>
    <property type="match status" value="1"/>
</dbReference>
<evidence type="ECO:0000256" key="2">
    <source>
        <dbReference type="ARBA" id="ARBA00022980"/>
    </source>
</evidence>
<gene>
    <name evidence="4" type="primary">rpl34</name>
    <name evidence="4" type="ORF">Sdur_151</name>
</gene>